<protein>
    <recommendedName>
        <fullName evidence="6">DUF2207 domain-containing protein</fullName>
    </recommendedName>
</protein>
<dbReference type="RefSeq" id="WP_316556892.1">
    <property type="nucleotide sequence ID" value="NZ_CP131059.1"/>
</dbReference>
<keyword evidence="5" id="KW-1185">Reference proteome</keyword>
<keyword evidence="1" id="KW-0472">Membrane</keyword>
<proteinExistence type="predicted"/>
<sequence length="612" mass="69003">MIKNNQLFLKKTALFAAVAVFLLLLLSSQAFAYTMENADVNITVDEKGIVYVHETIKFRTGEGEQFTEAYRFIQTNSDITIQNATGYLEGYENLLFYVQPVQGGYELICKLPQPNPREVTFVLSYEYYGGINVYDDITEFNYNIWGNNWGEPIQNLNANITFLGVLNQTIDGENTVLYWSHPYAYTTEFSDKVVNSTADEKTISFTFNAQDIPSYTRCDVRIVYPRLDSPDSTYVNIIRGNGLDTILEEEAQYERKAMYSYLFLGLQILILLICIAGPIYIYNKYGREHKIEYNALYERDLPTDTKPAIVNAIIVGHGKPNMDGFVSTIMSLVDRNYLSIREAEKISQRGKSSKEVVLKFEAPEDNNLEDFEKDVYRFLKRYAVNDEIEWKAFQNKLGANDSFYNFLNSWNSKITSKAHFSQYFDETGNRKIASVGLLSIVCSILVYFISESVAPSSEFPSTSIVATFCFLGLILGIFLIVYPMIWKKSMGQWTKDGRVFYLKWKNFEKYLTDYSLIEKYPPASVIIWDHYIVYAMALGVAEEALKNMNLAVPTGQMSASHFGIIYYYPLFYTGMGRAYASSTPSNNGGGGGGGFGGGGIGGGFGGGGGGLR</sequence>
<feature type="transmembrane region" description="Helical" evidence="1">
    <location>
        <begin position="258"/>
        <end position="282"/>
    </location>
</feature>
<organism evidence="4 5">
    <name type="scientific">Methanimicrococcus hongohii</name>
    <dbReference type="NCBI Taxonomy" id="3028295"/>
    <lineage>
        <taxon>Archaea</taxon>
        <taxon>Methanobacteriati</taxon>
        <taxon>Methanobacteriota</taxon>
        <taxon>Stenosarchaea group</taxon>
        <taxon>Methanomicrobia</taxon>
        <taxon>Methanosarcinales</taxon>
        <taxon>Methanosarcinaceae</taxon>
        <taxon>Methanimicrococcus</taxon>
    </lineage>
</organism>
<feature type="domain" description="Predicted membrane protein YciQ-like C-terminal" evidence="3">
    <location>
        <begin position="295"/>
        <end position="548"/>
    </location>
</feature>
<dbReference type="Pfam" id="PF09972">
    <property type="entry name" value="DUF2207"/>
    <property type="match status" value="1"/>
</dbReference>
<dbReference type="AlphaFoldDB" id="A0AA96UZZ3"/>
<accession>A0AA96UZZ3</accession>
<evidence type="ECO:0000313" key="4">
    <source>
        <dbReference type="EMBL" id="WNY23744.1"/>
    </source>
</evidence>
<reference evidence="4 5" key="1">
    <citation type="submission" date="2023-07" db="EMBL/GenBank/DDBJ databases">
        <title>Closed genoem sequence of Methanomicrococcus sp. Hf6.</title>
        <authorList>
            <person name="Poehlein A."/>
            <person name="Protasov E."/>
            <person name="Platt K."/>
            <person name="Reeh H."/>
            <person name="Daniel R."/>
            <person name="Brune A."/>
        </authorList>
    </citation>
    <scope>NUCLEOTIDE SEQUENCE [LARGE SCALE GENOMIC DNA]</scope>
    <source>
        <strain evidence="4 5">Hf6</strain>
    </source>
</reference>
<evidence type="ECO:0000313" key="5">
    <source>
        <dbReference type="Proteomes" id="UP001302978"/>
    </source>
</evidence>
<evidence type="ECO:0000256" key="1">
    <source>
        <dbReference type="SAM" id="Phobius"/>
    </source>
</evidence>
<dbReference type="Proteomes" id="UP001302978">
    <property type="component" value="Chromosome"/>
</dbReference>
<feature type="domain" description="DUF2207" evidence="2">
    <location>
        <begin position="35"/>
        <end position="223"/>
    </location>
</feature>
<dbReference type="InterPro" id="IPR048389">
    <property type="entry name" value="YciQ-like_C"/>
</dbReference>
<evidence type="ECO:0000259" key="2">
    <source>
        <dbReference type="Pfam" id="PF09972"/>
    </source>
</evidence>
<feature type="transmembrane region" description="Helical" evidence="1">
    <location>
        <begin position="462"/>
        <end position="485"/>
    </location>
</feature>
<name>A0AA96UZZ3_9EURY</name>
<dbReference type="GeneID" id="85195613"/>
<evidence type="ECO:0000259" key="3">
    <source>
        <dbReference type="Pfam" id="PF20990"/>
    </source>
</evidence>
<keyword evidence="1" id="KW-1133">Transmembrane helix</keyword>
<dbReference type="KEGG" id="mehf:MmiHf6_10590"/>
<gene>
    <name evidence="4" type="ORF">MmiHf6_10590</name>
</gene>
<feature type="transmembrane region" description="Helical" evidence="1">
    <location>
        <begin position="432"/>
        <end position="450"/>
    </location>
</feature>
<dbReference type="InterPro" id="IPR018702">
    <property type="entry name" value="DUF2207"/>
</dbReference>
<evidence type="ECO:0008006" key="6">
    <source>
        <dbReference type="Google" id="ProtNLM"/>
    </source>
</evidence>
<dbReference type="EMBL" id="CP131059">
    <property type="protein sequence ID" value="WNY23744.1"/>
    <property type="molecule type" value="Genomic_DNA"/>
</dbReference>
<dbReference type="Pfam" id="PF20990">
    <property type="entry name" value="DUF2207_C"/>
    <property type="match status" value="1"/>
</dbReference>
<keyword evidence="1" id="KW-0812">Transmembrane</keyword>